<name>A0A560FTE5_9PROT</name>
<dbReference type="RefSeq" id="WP_246171993.1">
    <property type="nucleotide sequence ID" value="NZ_VITN01000001.1"/>
</dbReference>
<dbReference type="Gene3D" id="3.40.630.30">
    <property type="match status" value="1"/>
</dbReference>
<dbReference type="InterPro" id="IPR000182">
    <property type="entry name" value="GNAT_dom"/>
</dbReference>
<feature type="domain" description="N-acetyltransferase" evidence="1">
    <location>
        <begin position="21"/>
        <end position="177"/>
    </location>
</feature>
<organism evidence="2 3">
    <name type="scientific">Nitrospirillum amazonense</name>
    <dbReference type="NCBI Taxonomy" id="28077"/>
    <lineage>
        <taxon>Bacteria</taxon>
        <taxon>Pseudomonadati</taxon>
        <taxon>Pseudomonadota</taxon>
        <taxon>Alphaproteobacteria</taxon>
        <taxon>Rhodospirillales</taxon>
        <taxon>Azospirillaceae</taxon>
        <taxon>Nitrospirillum</taxon>
    </lineage>
</organism>
<gene>
    <name evidence="2" type="ORF">FBZ89_101488</name>
</gene>
<comment type="caution">
    <text evidence="2">The sequence shown here is derived from an EMBL/GenBank/DDBJ whole genome shotgun (WGS) entry which is preliminary data.</text>
</comment>
<dbReference type="InterPro" id="IPR016181">
    <property type="entry name" value="Acyl_CoA_acyltransferase"/>
</dbReference>
<evidence type="ECO:0000259" key="1">
    <source>
        <dbReference type="PROSITE" id="PS51186"/>
    </source>
</evidence>
<dbReference type="PROSITE" id="PS51186">
    <property type="entry name" value="GNAT"/>
    <property type="match status" value="1"/>
</dbReference>
<dbReference type="AlphaFoldDB" id="A0A560FTE5"/>
<reference evidence="2 3" key="1">
    <citation type="submission" date="2019-06" db="EMBL/GenBank/DDBJ databases">
        <title>Genomic Encyclopedia of Type Strains, Phase IV (KMG-V): Genome sequencing to study the core and pangenomes of soil and plant-associated prokaryotes.</title>
        <authorList>
            <person name="Whitman W."/>
        </authorList>
    </citation>
    <scope>NUCLEOTIDE SEQUENCE [LARGE SCALE GENOMIC DNA]</scope>
    <source>
        <strain evidence="2 3">BR 11880</strain>
    </source>
</reference>
<dbReference type="PANTHER" id="PTHR43610">
    <property type="entry name" value="BLL6696 PROTEIN"/>
    <property type="match status" value="1"/>
</dbReference>
<accession>A0A560FTE5</accession>
<evidence type="ECO:0000313" key="3">
    <source>
        <dbReference type="Proteomes" id="UP000319859"/>
    </source>
</evidence>
<dbReference type="GO" id="GO:0016747">
    <property type="term" value="F:acyltransferase activity, transferring groups other than amino-acyl groups"/>
    <property type="evidence" value="ECO:0007669"/>
    <property type="project" value="InterPro"/>
</dbReference>
<dbReference type="Pfam" id="PF13302">
    <property type="entry name" value="Acetyltransf_3"/>
    <property type="match status" value="1"/>
</dbReference>
<dbReference type="SUPFAM" id="SSF55729">
    <property type="entry name" value="Acyl-CoA N-acyltransferases (Nat)"/>
    <property type="match status" value="1"/>
</dbReference>
<keyword evidence="2" id="KW-0808">Transferase</keyword>
<dbReference type="PANTHER" id="PTHR43610:SF1">
    <property type="entry name" value="N-ACETYLTRANSFERASE DOMAIN-CONTAINING PROTEIN"/>
    <property type="match status" value="1"/>
</dbReference>
<protein>
    <submittedName>
        <fullName evidence="2">RimJ/RimL family protein N-acetyltransferase</fullName>
    </submittedName>
</protein>
<sequence>MAEIDTRPMTVSAVTLTGAVVRLEPLSQDHLPGLIAVGLDPVLWRWVPTQLTTPDEMRAYVHTALEERDRHVSLPFAIVDRASGQVIGSTRYGNIDRANRRVEIGWTWVARSHQRTGANTDAKRLLLTHAFEVLGAHRVELKTDALNQQSRAAIARIGATQEGIFRNHVVVPARVGPEGEALAARLRDSVYFSVIAAEWPQVKERLATLARRD</sequence>
<proteinExistence type="predicted"/>
<dbReference type="Proteomes" id="UP000319859">
    <property type="component" value="Unassembled WGS sequence"/>
</dbReference>
<evidence type="ECO:0000313" key="2">
    <source>
        <dbReference type="EMBL" id="TWB24862.1"/>
    </source>
</evidence>
<dbReference type="EMBL" id="VITN01000001">
    <property type="protein sequence ID" value="TWB24862.1"/>
    <property type="molecule type" value="Genomic_DNA"/>
</dbReference>